<dbReference type="KEGG" id="mou:OU421_12785"/>
<evidence type="ECO:0000256" key="3">
    <source>
        <dbReference type="ARBA" id="ARBA00012103"/>
    </source>
</evidence>
<keyword evidence="12 14" id="KW-0414">Isoprene biosynthesis</keyword>
<dbReference type="GO" id="GO:0000287">
    <property type="term" value="F:magnesium ion binding"/>
    <property type="evidence" value="ECO:0007669"/>
    <property type="project" value="UniProtKB-UniRule"/>
</dbReference>
<protein>
    <recommendedName>
        <fullName evidence="3 14">Mevalonate kinase</fullName>
        <shortName evidence="14">MK</shortName>
        <shortName evidence="14">MVK</shortName>
        <ecNumber evidence="3 14">2.7.1.36</ecNumber>
    </recommendedName>
</protein>
<evidence type="ECO:0000256" key="1">
    <source>
        <dbReference type="ARBA" id="ARBA00004496"/>
    </source>
</evidence>
<evidence type="ECO:0000256" key="5">
    <source>
        <dbReference type="ARBA" id="ARBA00022516"/>
    </source>
</evidence>
<feature type="region of interest" description="Disordered" evidence="15">
    <location>
        <begin position="279"/>
        <end position="299"/>
    </location>
</feature>
<comment type="subunit">
    <text evidence="14">Homodimer.</text>
</comment>
<feature type="domain" description="GHMP kinase C-terminal" evidence="17">
    <location>
        <begin position="198"/>
        <end position="264"/>
    </location>
</feature>
<dbReference type="InterPro" id="IPR013750">
    <property type="entry name" value="GHMP_kinase_C_dom"/>
</dbReference>
<dbReference type="GO" id="GO:0005524">
    <property type="term" value="F:ATP binding"/>
    <property type="evidence" value="ECO:0007669"/>
    <property type="project" value="UniProtKB-UniRule"/>
</dbReference>
<feature type="active site" description="Proton acceptor" evidence="14">
    <location>
        <position position="123"/>
    </location>
</feature>
<evidence type="ECO:0000256" key="15">
    <source>
        <dbReference type="SAM" id="MobiDB-lite"/>
    </source>
</evidence>
<accession>A0A9X9T7E1</accession>
<keyword evidence="9 14" id="KW-0067">ATP-binding</keyword>
<dbReference type="PRINTS" id="PR00960">
    <property type="entry name" value="LMBPPROTEIN"/>
</dbReference>
<dbReference type="AlphaFoldDB" id="A0A9X9T7E1"/>
<keyword evidence="7 14" id="KW-0547">Nucleotide-binding</keyword>
<evidence type="ECO:0000313" key="20">
    <source>
        <dbReference type="Proteomes" id="UP001163096"/>
    </source>
</evidence>
<organism evidence="19 20">
    <name type="scientific">Methanogenium organophilum</name>
    <dbReference type="NCBI Taxonomy" id="2199"/>
    <lineage>
        <taxon>Archaea</taxon>
        <taxon>Methanobacteriati</taxon>
        <taxon>Methanobacteriota</taxon>
        <taxon>Stenosarchaea group</taxon>
        <taxon>Methanomicrobia</taxon>
        <taxon>Methanomicrobiales</taxon>
        <taxon>Methanomicrobiaceae</taxon>
        <taxon>Methanogenium</taxon>
    </lineage>
</organism>
<dbReference type="Pfam" id="PF00288">
    <property type="entry name" value="GHMP_kinases_N"/>
    <property type="match status" value="1"/>
</dbReference>
<comment type="catalytic activity">
    <reaction evidence="14">
        <text>(R)-mevalonate + ATP = (R)-5-phosphomevalonate + ADP + H(+)</text>
        <dbReference type="Rhea" id="RHEA:17065"/>
        <dbReference type="ChEBI" id="CHEBI:15378"/>
        <dbReference type="ChEBI" id="CHEBI:30616"/>
        <dbReference type="ChEBI" id="CHEBI:36464"/>
        <dbReference type="ChEBI" id="CHEBI:58146"/>
        <dbReference type="ChEBI" id="CHEBI:456216"/>
        <dbReference type="EC" id="2.7.1.36"/>
    </reaction>
</comment>
<evidence type="ECO:0000256" key="7">
    <source>
        <dbReference type="ARBA" id="ARBA00022741"/>
    </source>
</evidence>
<evidence type="ECO:0000256" key="6">
    <source>
        <dbReference type="ARBA" id="ARBA00022679"/>
    </source>
</evidence>
<feature type="domain" description="GHMP kinase N-terminal" evidence="16">
    <location>
        <begin position="59"/>
        <end position="131"/>
    </location>
</feature>
<dbReference type="GeneID" id="76835993"/>
<dbReference type="GO" id="GO:0005829">
    <property type="term" value="C:cytosol"/>
    <property type="evidence" value="ECO:0007669"/>
    <property type="project" value="TreeGrafter"/>
</dbReference>
<comment type="similarity">
    <text evidence="2 14">Belongs to the GHMP kinase family. Mevalonate kinase subfamily.</text>
</comment>
<sequence length="299" mass="31998">MAVWSAPGKVFLFGEHAVVYGKPGIAMAIKPRVYVTVRKTRHPPRVKSPYLEKCFELMGVNGSVYIHSQLPSSSGLGSSAAVTVATLSAINDEYGLGHTKSDIASMAHSVEKSVQKGRASATDTYVSTFGGVLLIQGDIKRRLPPEDFHLVIGNTMVSHSTARMVEQVSKFRATDPDIVNPILDAIEAVTMRSLHVFQDQRALGRYMDINHELLEALGVGHPALTRLVTAARAAGAYGAKITGAGGGGSMVALCPKRSKSKIAGAIEGCDGRAIITTIDNEGARKEKEDERNRTDKTGR</sequence>
<dbReference type="EMBL" id="CP113361">
    <property type="protein sequence ID" value="WAI01268.1"/>
    <property type="molecule type" value="Genomic_DNA"/>
</dbReference>
<evidence type="ECO:0000256" key="2">
    <source>
        <dbReference type="ARBA" id="ARBA00006495"/>
    </source>
</evidence>
<evidence type="ECO:0000256" key="8">
    <source>
        <dbReference type="ARBA" id="ARBA00022777"/>
    </source>
</evidence>
<dbReference type="InterPro" id="IPR019539">
    <property type="entry name" value="GalKase_N"/>
</dbReference>
<evidence type="ECO:0000256" key="12">
    <source>
        <dbReference type="ARBA" id="ARBA00023229"/>
    </source>
</evidence>
<dbReference type="SUPFAM" id="SSF54211">
    <property type="entry name" value="Ribosomal protein S5 domain 2-like"/>
    <property type="match status" value="1"/>
</dbReference>
<keyword evidence="6 14" id="KW-0808">Transferase</keyword>
<evidence type="ECO:0000256" key="14">
    <source>
        <dbReference type="HAMAP-Rule" id="MF_00217"/>
    </source>
</evidence>
<proteinExistence type="inferred from homology"/>
<dbReference type="PANTHER" id="PTHR43290:SF2">
    <property type="entry name" value="MEVALONATE KINASE"/>
    <property type="match status" value="1"/>
</dbReference>
<dbReference type="Gene3D" id="3.30.230.10">
    <property type="match status" value="2"/>
</dbReference>
<dbReference type="RefSeq" id="WP_268186492.1">
    <property type="nucleotide sequence ID" value="NZ_CP113361.1"/>
</dbReference>
<dbReference type="InterPro" id="IPR036554">
    <property type="entry name" value="GHMP_kinase_C_sf"/>
</dbReference>
<reference evidence="19" key="1">
    <citation type="submission" date="2022-11" db="EMBL/GenBank/DDBJ databases">
        <title>Complete genome sequence of Methanogenium organophilum DSM 3596.</title>
        <authorList>
            <person name="Chen S.-C."/>
            <person name="Lai S.-J."/>
            <person name="You Y.-T."/>
        </authorList>
    </citation>
    <scope>NUCLEOTIDE SEQUENCE</scope>
    <source>
        <strain evidence="19">DSM 3596</strain>
    </source>
</reference>
<dbReference type="InterPro" id="IPR014721">
    <property type="entry name" value="Ribsml_uS5_D2-typ_fold_subgr"/>
</dbReference>
<dbReference type="Gene3D" id="3.30.70.890">
    <property type="entry name" value="GHMP kinase, C-terminal domain"/>
    <property type="match status" value="1"/>
</dbReference>
<evidence type="ECO:0000256" key="11">
    <source>
        <dbReference type="ARBA" id="ARBA00023098"/>
    </source>
</evidence>
<dbReference type="InterPro" id="IPR006203">
    <property type="entry name" value="GHMP_knse_ATP-bd_CS"/>
</dbReference>
<dbReference type="SUPFAM" id="SSF55060">
    <property type="entry name" value="GHMP Kinase, C-terminal domain"/>
    <property type="match status" value="1"/>
</dbReference>
<gene>
    <name evidence="14 19" type="primary">mvk</name>
    <name evidence="19" type="ORF">OU421_12785</name>
</gene>
<keyword evidence="4 14" id="KW-0963">Cytoplasm</keyword>
<dbReference type="InterPro" id="IPR020568">
    <property type="entry name" value="Ribosomal_Su5_D2-typ_SF"/>
</dbReference>
<keyword evidence="10 14" id="KW-0460">Magnesium</keyword>
<evidence type="ECO:0000256" key="4">
    <source>
        <dbReference type="ARBA" id="ARBA00022490"/>
    </source>
</evidence>
<dbReference type="InterPro" id="IPR022937">
    <property type="entry name" value="Mevalonate_kinase_arc"/>
</dbReference>
<feature type="domain" description="Galactokinase N-terminal" evidence="18">
    <location>
        <begin position="3"/>
        <end position="39"/>
    </location>
</feature>
<keyword evidence="5 14" id="KW-0444">Lipid biosynthesis</keyword>
<evidence type="ECO:0000313" key="19">
    <source>
        <dbReference type="EMBL" id="WAI01268.1"/>
    </source>
</evidence>
<comment type="pathway">
    <text evidence="13 14">Isoprenoid biosynthesis; isopentenyl diphosphate biosynthesis via mevalonate pathway; isopentenyl diphosphate from (R)-mevalonate: step 1/3.</text>
</comment>
<evidence type="ECO:0000256" key="10">
    <source>
        <dbReference type="ARBA" id="ARBA00022842"/>
    </source>
</evidence>
<dbReference type="PROSITE" id="PS00627">
    <property type="entry name" value="GHMP_KINASES_ATP"/>
    <property type="match status" value="1"/>
</dbReference>
<feature type="binding site" evidence="14">
    <location>
        <begin position="71"/>
        <end position="81"/>
    </location>
    <ligand>
        <name>ATP</name>
        <dbReference type="ChEBI" id="CHEBI:30616"/>
    </ligand>
</feature>
<evidence type="ECO:0000259" key="16">
    <source>
        <dbReference type="Pfam" id="PF00288"/>
    </source>
</evidence>
<keyword evidence="20" id="KW-1185">Reference proteome</keyword>
<dbReference type="Proteomes" id="UP001163096">
    <property type="component" value="Chromosome"/>
</dbReference>
<dbReference type="Pfam" id="PF10509">
    <property type="entry name" value="GalKase_gal_bdg"/>
    <property type="match status" value="1"/>
</dbReference>
<dbReference type="InterPro" id="IPR006204">
    <property type="entry name" value="GHMP_kinase_N_dom"/>
</dbReference>
<dbReference type="EC" id="2.7.1.36" evidence="3 14"/>
<dbReference type="GO" id="GO:0004496">
    <property type="term" value="F:mevalonate kinase activity"/>
    <property type="evidence" value="ECO:0007669"/>
    <property type="project" value="UniProtKB-UniRule"/>
</dbReference>
<dbReference type="GO" id="GO:0019287">
    <property type="term" value="P:isopentenyl diphosphate biosynthetic process, mevalonate pathway"/>
    <property type="evidence" value="ECO:0007669"/>
    <property type="project" value="UniProtKB-UniRule"/>
</dbReference>
<comment type="subcellular location">
    <subcellularLocation>
        <location evidence="1 14">Cytoplasm</location>
    </subcellularLocation>
</comment>
<dbReference type="NCBIfam" id="TIGR00549">
    <property type="entry name" value="mevalon_kin"/>
    <property type="match status" value="1"/>
</dbReference>
<feature type="compositionally biased region" description="Basic and acidic residues" evidence="15">
    <location>
        <begin position="281"/>
        <end position="299"/>
    </location>
</feature>
<name>A0A9X9T7E1_METOG</name>
<dbReference type="HAMAP" id="MF_00217">
    <property type="entry name" value="Mevalonate_kinase"/>
    <property type="match status" value="1"/>
</dbReference>
<dbReference type="Pfam" id="PF08544">
    <property type="entry name" value="GHMP_kinases_C"/>
    <property type="match status" value="1"/>
</dbReference>
<comment type="function">
    <text evidence="14">Catalyzes the phosphorylation of (R)-mevalonate (MVA) to (R)-mevalonate 5-phosphate (MVAP). Functions in the mevalonate (MVA) pathway leading to isopentenyl diphosphate (IPP), a key precursor for the biosynthesis of isoprenoid compounds such as archaeal membrane lipids.</text>
</comment>
<dbReference type="InterPro" id="IPR001174">
    <property type="entry name" value="HddA/FKP"/>
</dbReference>
<evidence type="ECO:0000259" key="18">
    <source>
        <dbReference type="Pfam" id="PF10509"/>
    </source>
</evidence>
<comment type="cofactor">
    <cofactor evidence="14">
        <name>Mg(2+)</name>
        <dbReference type="ChEBI" id="CHEBI:18420"/>
    </cofactor>
</comment>
<keyword evidence="8 14" id="KW-0418">Kinase</keyword>
<evidence type="ECO:0000256" key="13">
    <source>
        <dbReference type="ARBA" id="ARBA00029438"/>
    </source>
</evidence>
<dbReference type="PANTHER" id="PTHR43290">
    <property type="entry name" value="MEVALONATE KINASE"/>
    <property type="match status" value="1"/>
</dbReference>
<dbReference type="InterPro" id="IPR006205">
    <property type="entry name" value="Mev_gal_kin"/>
</dbReference>
<evidence type="ECO:0000259" key="17">
    <source>
        <dbReference type="Pfam" id="PF08544"/>
    </source>
</evidence>
<evidence type="ECO:0000256" key="9">
    <source>
        <dbReference type="ARBA" id="ARBA00022840"/>
    </source>
</evidence>
<keyword evidence="11 14" id="KW-0443">Lipid metabolism</keyword>